<feature type="transmembrane region" description="Helical" evidence="1">
    <location>
        <begin position="37"/>
        <end position="56"/>
    </location>
</feature>
<protein>
    <submittedName>
        <fullName evidence="2">Uncharacterized protein</fullName>
    </submittedName>
</protein>
<organism evidence="2 3">
    <name type="scientific">Martelella alba</name>
    <dbReference type="NCBI Taxonomy" id="2590451"/>
    <lineage>
        <taxon>Bacteria</taxon>
        <taxon>Pseudomonadati</taxon>
        <taxon>Pseudomonadota</taxon>
        <taxon>Alphaproteobacteria</taxon>
        <taxon>Hyphomicrobiales</taxon>
        <taxon>Aurantimonadaceae</taxon>
        <taxon>Martelella</taxon>
    </lineage>
</organism>
<dbReference type="EMBL" id="VHLG01000004">
    <property type="protein sequence ID" value="TPW31146.1"/>
    <property type="molecule type" value="Genomic_DNA"/>
</dbReference>
<reference evidence="2 3" key="1">
    <citation type="submission" date="2019-06" db="EMBL/GenBank/DDBJ databases">
        <authorList>
            <person name="Li M."/>
        </authorList>
    </citation>
    <scope>NUCLEOTIDE SEQUENCE [LARGE SCALE GENOMIC DNA]</scope>
    <source>
        <strain evidence="2 3">BGMRC2036</strain>
    </source>
</reference>
<keyword evidence="1" id="KW-1133">Transmembrane helix</keyword>
<proteinExistence type="predicted"/>
<keyword evidence="1" id="KW-0472">Membrane</keyword>
<evidence type="ECO:0000313" key="2">
    <source>
        <dbReference type="EMBL" id="TPW31146.1"/>
    </source>
</evidence>
<dbReference type="Proteomes" id="UP000318801">
    <property type="component" value="Unassembled WGS sequence"/>
</dbReference>
<dbReference type="OrthoDB" id="123194at2"/>
<comment type="caution">
    <text evidence="2">The sequence shown here is derived from an EMBL/GenBank/DDBJ whole genome shotgun (WGS) entry which is preliminary data.</text>
</comment>
<evidence type="ECO:0000256" key="1">
    <source>
        <dbReference type="SAM" id="Phobius"/>
    </source>
</evidence>
<evidence type="ECO:0000313" key="3">
    <source>
        <dbReference type="Proteomes" id="UP000318801"/>
    </source>
</evidence>
<accession>A0A506UCK4</accession>
<sequence length="66" mass="7853">MLAHFGLWQLAIVFVFWWLIFGWPVAKILRRMGFSGFWVLLCFVPLGNIIGLWVMATTRWPRVDRD</sequence>
<dbReference type="AlphaFoldDB" id="A0A506UCK4"/>
<keyword evidence="3" id="KW-1185">Reference proteome</keyword>
<feature type="transmembrane region" description="Helical" evidence="1">
    <location>
        <begin position="6"/>
        <end position="25"/>
    </location>
</feature>
<keyword evidence="1" id="KW-0812">Transmembrane</keyword>
<name>A0A506UCK4_9HYPH</name>
<gene>
    <name evidence="2" type="ORF">FJU08_09255</name>
</gene>